<dbReference type="eggNOG" id="KOG2058">
    <property type="taxonomic scope" value="Eukaryota"/>
</dbReference>
<name>A0A0D2U087_GOSRA</name>
<dbReference type="Proteomes" id="UP000032304">
    <property type="component" value="Chromosome 9"/>
</dbReference>
<sequence>MKRKVRRCHWLFAEIKRRKKGHDWELRPGGMLVQKRDLDISRPPIPPSTIRVRVYKSIYHEIGINSQVTFSKSLTLFYLLILKIHLDENLLCLTRDAKSDSVPDLQQQVVGLKVELCRLLEEKRSAILRSDELEIALMEMVKQDNRRQLCAKANTKRLQPVSGLLSALLVKYPNMLQLAQRAFITYRAMIFF</sequence>
<dbReference type="Gramene" id="KJB62429">
    <property type="protein sequence ID" value="KJB62429"/>
    <property type="gene ID" value="B456_009G416600"/>
</dbReference>
<accession>A0A0D2U087</accession>
<reference evidence="1 2" key="1">
    <citation type="journal article" date="2012" name="Nature">
        <title>Repeated polyploidization of Gossypium genomes and the evolution of spinnable cotton fibres.</title>
        <authorList>
            <person name="Paterson A.H."/>
            <person name="Wendel J.F."/>
            <person name="Gundlach H."/>
            <person name="Guo H."/>
            <person name="Jenkins J."/>
            <person name="Jin D."/>
            <person name="Llewellyn D."/>
            <person name="Showmaker K.C."/>
            <person name="Shu S."/>
            <person name="Udall J."/>
            <person name="Yoo M.J."/>
            <person name="Byers R."/>
            <person name="Chen W."/>
            <person name="Doron-Faigenboim A."/>
            <person name="Duke M.V."/>
            <person name="Gong L."/>
            <person name="Grimwood J."/>
            <person name="Grover C."/>
            <person name="Grupp K."/>
            <person name="Hu G."/>
            <person name="Lee T.H."/>
            <person name="Li J."/>
            <person name="Lin L."/>
            <person name="Liu T."/>
            <person name="Marler B.S."/>
            <person name="Page J.T."/>
            <person name="Roberts A.W."/>
            <person name="Romanel E."/>
            <person name="Sanders W.S."/>
            <person name="Szadkowski E."/>
            <person name="Tan X."/>
            <person name="Tang H."/>
            <person name="Xu C."/>
            <person name="Wang J."/>
            <person name="Wang Z."/>
            <person name="Zhang D."/>
            <person name="Zhang L."/>
            <person name="Ashrafi H."/>
            <person name="Bedon F."/>
            <person name="Bowers J.E."/>
            <person name="Brubaker C.L."/>
            <person name="Chee P.W."/>
            <person name="Das S."/>
            <person name="Gingle A.R."/>
            <person name="Haigler C.H."/>
            <person name="Harker D."/>
            <person name="Hoffmann L.V."/>
            <person name="Hovav R."/>
            <person name="Jones D.C."/>
            <person name="Lemke C."/>
            <person name="Mansoor S."/>
            <person name="ur Rahman M."/>
            <person name="Rainville L.N."/>
            <person name="Rambani A."/>
            <person name="Reddy U.K."/>
            <person name="Rong J.K."/>
            <person name="Saranga Y."/>
            <person name="Scheffler B.E."/>
            <person name="Scheffler J.A."/>
            <person name="Stelly D.M."/>
            <person name="Triplett B.A."/>
            <person name="Van Deynze A."/>
            <person name="Vaslin M.F."/>
            <person name="Waghmare V.N."/>
            <person name="Walford S.A."/>
            <person name="Wright R.J."/>
            <person name="Zaki E.A."/>
            <person name="Zhang T."/>
            <person name="Dennis E.S."/>
            <person name="Mayer K.F."/>
            <person name="Peterson D.G."/>
            <person name="Rokhsar D.S."/>
            <person name="Wang X."/>
            <person name="Schmutz J."/>
        </authorList>
    </citation>
    <scope>NUCLEOTIDE SEQUENCE [LARGE SCALE GENOMIC DNA]</scope>
</reference>
<protein>
    <submittedName>
        <fullName evidence="1">Uncharacterized protein</fullName>
    </submittedName>
</protein>
<dbReference type="EMBL" id="CM001748">
    <property type="protein sequence ID" value="KJB62429.1"/>
    <property type="molecule type" value="Genomic_DNA"/>
</dbReference>
<evidence type="ECO:0000313" key="2">
    <source>
        <dbReference type="Proteomes" id="UP000032304"/>
    </source>
</evidence>
<keyword evidence="2" id="KW-1185">Reference proteome</keyword>
<dbReference type="STRING" id="29730.A0A0D2U087"/>
<proteinExistence type="predicted"/>
<organism evidence="1 2">
    <name type="scientific">Gossypium raimondii</name>
    <name type="common">Peruvian cotton</name>
    <name type="synonym">Gossypium klotzschianum subsp. raimondii</name>
    <dbReference type="NCBI Taxonomy" id="29730"/>
    <lineage>
        <taxon>Eukaryota</taxon>
        <taxon>Viridiplantae</taxon>
        <taxon>Streptophyta</taxon>
        <taxon>Embryophyta</taxon>
        <taxon>Tracheophyta</taxon>
        <taxon>Spermatophyta</taxon>
        <taxon>Magnoliopsida</taxon>
        <taxon>eudicotyledons</taxon>
        <taxon>Gunneridae</taxon>
        <taxon>Pentapetalae</taxon>
        <taxon>rosids</taxon>
        <taxon>malvids</taxon>
        <taxon>Malvales</taxon>
        <taxon>Malvaceae</taxon>
        <taxon>Malvoideae</taxon>
        <taxon>Gossypium</taxon>
    </lineage>
</organism>
<dbReference type="AlphaFoldDB" id="A0A0D2U087"/>
<evidence type="ECO:0000313" key="1">
    <source>
        <dbReference type="EMBL" id="KJB62429.1"/>
    </source>
</evidence>
<gene>
    <name evidence="1" type="ORF">B456_009G416600</name>
</gene>